<feature type="region of interest" description="Disordered" evidence="1">
    <location>
        <begin position="47"/>
        <end position="71"/>
    </location>
</feature>
<evidence type="ECO:0000313" key="3">
    <source>
        <dbReference type="Proteomes" id="UP000076858"/>
    </source>
</evidence>
<organism evidence="2 3">
    <name type="scientific">Daphnia magna</name>
    <dbReference type="NCBI Taxonomy" id="35525"/>
    <lineage>
        <taxon>Eukaryota</taxon>
        <taxon>Metazoa</taxon>
        <taxon>Ecdysozoa</taxon>
        <taxon>Arthropoda</taxon>
        <taxon>Crustacea</taxon>
        <taxon>Branchiopoda</taxon>
        <taxon>Diplostraca</taxon>
        <taxon>Cladocera</taxon>
        <taxon>Anomopoda</taxon>
        <taxon>Daphniidae</taxon>
        <taxon>Daphnia</taxon>
    </lineage>
</organism>
<evidence type="ECO:0000313" key="2">
    <source>
        <dbReference type="EMBL" id="KZS12984.1"/>
    </source>
</evidence>
<proteinExistence type="predicted"/>
<reference evidence="2 3" key="1">
    <citation type="submission" date="2016-03" db="EMBL/GenBank/DDBJ databases">
        <title>EvidentialGene: Evidence-directed Construction of Genes on Genomes.</title>
        <authorList>
            <person name="Gilbert D.G."/>
            <person name="Choi J.-H."/>
            <person name="Mockaitis K."/>
            <person name="Colbourne J."/>
            <person name="Pfrender M."/>
        </authorList>
    </citation>
    <scope>NUCLEOTIDE SEQUENCE [LARGE SCALE GENOMIC DNA]</scope>
    <source>
        <strain evidence="2 3">Xinb3</strain>
        <tissue evidence="2">Complete organism</tissue>
    </source>
</reference>
<dbReference type="AlphaFoldDB" id="A0A164W645"/>
<evidence type="ECO:0000256" key="1">
    <source>
        <dbReference type="SAM" id="MobiDB-lite"/>
    </source>
</evidence>
<sequence length="71" mass="8338">MECTNSVINSTRTPRTYILKEGRNAYLGAIDDFKGPSRMCRRSRWRDDQREMDFSSNKSSEARERHSLIPL</sequence>
<name>A0A164W645_9CRUS</name>
<dbReference type="Proteomes" id="UP000076858">
    <property type="component" value="Unassembled WGS sequence"/>
</dbReference>
<feature type="compositionally biased region" description="Basic and acidic residues" evidence="1">
    <location>
        <begin position="60"/>
        <end position="71"/>
    </location>
</feature>
<keyword evidence="3" id="KW-1185">Reference proteome</keyword>
<protein>
    <submittedName>
        <fullName evidence="2">Uncharacterized protein</fullName>
    </submittedName>
</protein>
<dbReference type="EMBL" id="LRGB01001348">
    <property type="protein sequence ID" value="KZS12984.1"/>
    <property type="molecule type" value="Genomic_DNA"/>
</dbReference>
<gene>
    <name evidence="2" type="ORF">APZ42_022258</name>
</gene>
<accession>A0A164W645</accession>
<comment type="caution">
    <text evidence="2">The sequence shown here is derived from an EMBL/GenBank/DDBJ whole genome shotgun (WGS) entry which is preliminary data.</text>
</comment>